<comment type="caution">
    <text evidence="1">The sequence shown here is derived from an EMBL/GenBank/DDBJ whole genome shotgun (WGS) entry which is preliminary data.</text>
</comment>
<evidence type="ECO:0000313" key="2">
    <source>
        <dbReference type="Proteomes" id="UP000222531"/>
    </source>
</evidence>
<protein>
    <submittedName>
        <fullName evidence="1">Uncharacterized protein</fullName>
    </submittedName>
</protein>
<reference evidence="1 2" key="1">
    <citation type="journal article" date="2017" name="Biochemistry">
        <title>Identification of the Biosynthetic Pathway for the Antibiotic Bicyclomycin.</title>
        <authorList>
            <person name="Patteson J."/>
            <person name="Cai W."/>
            <person name="Johnson R.A."/>
            <person name="Santa Maria K."/>
            <person name="Li B."/>
        </authorList>
    </citation>
    <scope>NUCLEOTIDE SEQUENCE [LARGE SCALE GENOMIC DNA]</scope>
    <source>
        <strain evidence="1 2">ATCC 21532</strain>
    </source>
</reference>
<dbReference type="EMBL" id="NHZO01000146">
    <property type="protein sequence ID" value="PHQ51426.1"/>
    <property type="molecule type" value="Genomic_DNA"/>
</dbReference>
<evidence type="ECO:0000313" key="1">
    <source>
        <dbReference type="EMBL" id="PHQ51426.1"/>
    </source>
</evidence>
<gene>
    <name evidence="1" type="ORF">BLA24_13930</name>
</gene>
<keyword evidence="2" id="KW-1185">Reference proteome</keyword>
<name>A0A2G1XJM1_STRCJ</name>
<accession>A0A2G1XJM1</accession>
<organism evidence="1 2">
    <name type="scientific">Streptomyces cinnamoneus</name>
    <name type="common">Streptoverticillium cinnamoneum</name>
    <dbReference type="NCBI Taxonomy" id="53446"/>
    <lineage>
        <taxon>Bacteria</taxon>
        <taxon>Bacillati</taxon>
        <taxon>Actinomycetota</taxon>
        <taxon>Actinomycetes</taxon>
        <taxon>Kitasatosporales</taxon>
        <taxon>Streptomycetaceae</taxon>
        <taxon>Streptomyces</taxon>
        <taxon>Streptomyces cinnamoneus group</taxon>
    </lineage>
</organism>
<dbReference type="AlphaFoldDB" id="A0A2G1XJM1"/>
<dbReference type="Proteomes" id="UP000222531">
    <property type="component" value="Unassembled WGS sequence"/>
</dbReference>
<sequence length="145" mass="15866">MNRFLMEDLMYAAELAARVLDPTDQEERLAEDYTTVLEALSAMDHALREGAWHRMREEADRLMSAAEEVWSTLSATGSELDDVDGTDDVCASADSAKVRQLVAVYAGQHSVGSALHPASVIEDVHLRQAVEDEARLIDPQPVAVG</sequence>
<proteinExistence type="predicted"/>